<organism evidence="2 3">
    <name type="scientific">Micromonas commoda (strain RCC299 / NOUM17 / CCMP2709)</name>
    <name type="common">Picoplanktonic green alga</name>
    <dbReference type="NCBI Taxonomy" id="296587"/>
    <lineage>
        <taxon>Eukaryota</taxon>
        <taxon>Viridiplantae</taxon>
        <taxon>Chlorophyta</taxon>
        <taxon>Mamiellophyceae</taxon>
        <taxon>Mamiellales</taxon>
        <taxon>Mamiellaceae</taxon>
        <taxon>Micromonas</taxon>
    </lineage>
</organism>
<dbReference type="InParanoid" id="C1E9I0"/>
<keyword evidence="3" id="KW-1185">Reference proteome</keyword>
<dbReference type="RefSeq" id="XP_002503424.1">
    <property type="nucleotide sequence ID" value="XM_002503378.1"/>
</dbReference>
<proteinExistence type="predicted"/>
<feature type="compositionally biased region" description="Basic residues" evidence="1">
    <location>
        <begin position="210"/>
        <end position="224"/>
    </location>
</feature>
<feature type="region of interest" description="Disordered" evidence="1">
    <location>
        <begin position="168"/>
        <end position="234"/>
    </location>
</feature>
<feature type="compositionally biased region" description="Polar residues" evidence="1">
    <location>
        <begin position="193"/>
        <end position="206"/>
    </location>
</feature>
<protein>
    <submittedName>
        <fullName evidence="2">Uncharacterized protein</fullName>
    </submittedName>
</protein>
<sequence>MEGGASNKDLARARFKQQQHGRRVHGRGGGRRGTFGRKGEPGNSGSEEDDDEEDAPAHGRSLDLPPAYDDSDAEDPLAGPRLRSNGADLAALLAECDASALPRQHVSAYMDPSWSVDDLGELQRALGGGGSGLGGDELSVDAHGLIRQLRELPLAELLGLSREYAEALGEGPDPGYGATGSAGIYTGFEPTGSEPTGSEPTGSEPTGSKGRGRRPRRAPFKHPGRTVGSGARHS</sequence>
<dbReference type="AlphaFoldDB" id="C1E9I0"/>
<dbReference type="KEGG" id="mis:MICPUN_59730"/>
<gene>
    <name evidence="2" type="ORF">MICPUN_59730</name>
</gene>
<dbReference type="EMBL" id="CP001328">
    <property type="protein sequence ID" value="ACO64682.1"/>
    <property type="molecule type" value="Genomic_DNA"/>
</dbReference>
<evidence type="ECO:0000313" key="2">
    <source>
        <dbReference type="EMBL" id="ACO64682.1"/>
    </source>
</evidence>
<dbReference type="Proteomes" id="UP000002009">
    <property type="component" value="Chromosome 7"/>
</dbReference>
<evidence type="ECO:0000313" key="3">
    <source>
        <dbReference type="Proteomes" id="UP000002009"/>
    </source>
</evidence>
<dbReference type="GeneID" id="8245072"/>
<feature type="region of interest" description="Disordered" evidence="1">
    <location>
        <begin position="1"/>
        <end position="83"/>
    </location>
</feature>
<accession>C1E9I0</accession>
<reference evidence="2 3" key="1">
    <citation type="journal article" date="2009" name="Science">
        <title>Green evolution and dynamic adaptations revealed by genomes of the marine picoeukaryotes Micromonas.</title>
        <authorList>
            <person name="Worden A.Z."/>
            <person name="Lee J.H."/>
            <person name="Mock T."/>
            <person name="Rouze P."/>
            <person name="Simmons M.P."/>
            <person name="Aerts A.L."/>
            <person name="Allen A.E."/>
            <person name="Cuvelier M.L."/>
            <person name="Derelle E."/>
            <person name="Everett M.V."/>
            <person name="Foulon E."/>
            <person name="Grimwood J."/>
            <person name="Gundlach H."/>
            <person name="Henrissat B."/>
            <person name="Napoli C."/>
            <person name="McDonald S.M."/>
            <person name="Parker M.S."/>
            <person name="Rombauts S."/>
            <person name="Salamov A."/>
            <person name="Von Dassow P."/>
            <person name="Badger J.H."/>
            <person name="Coutinho P.M."/>
            <person name="Demir E."/>
            <person name="Dubchak I."/>
            <person name="Gentemann C."/>
            <person name="Eikrem W."/>
            <person name="Gready J.E."/>
            <person name="John U."/>
            <person name="Lanier W."/>
            <person name="Lindquist E.A."/>
            <person name="Lucas S."/>
            <person name="Mayer K.F."/>
            <person name="Moreau H."/>
            <person name="Not F."/>
            <person name="Otillar R."/>
            <person name="Panaud O."/>
            <person name="Pangilinan J."/>
            <person name="Paulsen I."/>
            <person name="Piegu B."/>
            <person name="Poliakov A."/>
            <person name="Robbens S."/>
            <person name="Schmutz J."/>
            <person name="Toulza E."/>
            <person name="Wyss T."/>
            <person name="Zelensky A."/>
            <person name="Zhou K."/>
            <person name="Armbrust E.V."/>
            <person name="Bhattacharya D."/>
            <person name="Goodenough U.W."/>
            <person name="Van de Peer Y."/>
            <person name="Grigoriev I.V."/>
        </authorList>
    </citation>
    <scope>NUCLEOTIDE SEQUENCE [LARGE SCALE GENOMIC DNA]</scope>
    <source>
        <strain evidence="3">RCC299 / NOUM17</strain>
    </source>
</reference>
<name>C1E9I0_MICCC</name>
<evidence type="ECO:0000256" key="1">
    <source>
        <dbReference type="SAM" id="MobiDB-lite"/>
    </source>
</evidence>
<feature type="compositionally biased region" description="Basic residues" evidence="1">
    <location>
        <begin position="13"/>
        <end position="30"/>
    </location>
</feature>